<dbReference type="HOGENOM" id="CLU_997649_0_0_1"/>
<dbReference type="Proteomes" id="UP000030854">
    <property type="component" value="Unassembled WGS sequence"/>
</dbReference>
<evidence type="ECO:0000313" key="3">
    <source>
        <dbReference type="Proteomes" id="UP000030854"/>
    </source>
</evidence>
<organism evidence="2 3">
    <name type="scientific">Uncinula necator</name>
    <name type="common">Grape powdery mildew</name>
    <dbReference type="NCBI Taxonomy" id="52586"/>
    <lineage>
        <taxon>Eukaryota</taxon>
        <taxon>Fungi</taxon>
        <taxon>Dikarya</taxon>
        <taxon>Ascomycota</taxon>
        <taxon>Pezizomycotina</taxon>
        <taxon>Leotiomycetes</taxon>
        <taxon>Erysiphales</taxon>
        <taxon>Erysiphaceae</taxon>
        <taxon>Erysiphe</taxon>
    </lineage>
</organism>
<feature type="region of interest" description="Disordered" evidence="1">
    <location>
        <begin position="88"/>
        <end position="156"/>
    </location>
</feature>
<dbReference type="AlphaFoldDB" id="A0A0B1P8T4"/>
<dbReference type="EMBL" id="JNVN01001628">
    <property type="protein sequence ID" value="KHJ33084.1"/>
    <property type="molecule type" value="Genomic_DNA"/>
</dbReference>
<dbReference type="PANTHER" id="PTHR38645">
    <property type="entry name" value="CHROMOSOME 9, WHOLE GENOME SHOTGUN SEQUENCE"/>
    <property type="match status" value="1"/>
</dbReference>
<sequence length="271" mass="29260">MKSLNTSLPGMPPTKQQDPPEQLLAAFKAAALSVTNLYKSAVSNQGGSRLEGYQSAIDELLTFLDRENLGLSDGEGWMIRRWATERLDGRDSTSHNTESEDEGDKTDRGSSPISRSNSSNRVSQSTQSTTRAVSPVRRDLNPTSTPSLATTDDNTNNLAAPVTAFTFQAQYPYPRDADIFLADIESESSHSSNLDSSIISHNSLQASSLALPRLPRSRSSHPSRLNSKSTGPLGKGVGQKRKINYGDFFDIGNAGYGKENFGGGGKRGRFA</sequence>
<accession>A0A0B1P8T4</accession>
<keyword evidence="3" id="KW-1185">Reference proteome</keyword>
<protein>
    <submittedName>
        <fullName evidence="2">Uncharacterized protein</fullName>
    </submittedName>
</protein>
<name>A0A0B1P8T4_UNCNE</name>
<gene>
    <name evidence="2" type="ORF">EV44_g2290</name>
</gene>
<feature type="region of interest" description="Disordered" evidence="1">
    <location>
        <begin position="212"/>
        <end position="238"/>
    </location>
</feature>
<comment type="caution">
    <text evidence="2">The sequence shown here is derived from an EMBL/GenBank/DDBJ whole genome shotgun (WGS) entry which is preliminary data.</text>
</comment>
<feature type="compositionally biased region" description="Polar residues" evidence="1">
    <location>
        <begin position="141"/>
        <end position="156"/>
    </location>
</feature>
<dbReference type="InterPro" id="IPR029196">
    <property type="entry name" value="HAPSTR1-like"/>
</dbReference>
<dbReference type="PANTHER" id="PTHR38645:SF1">
    <property type="entry name" value="YALI0F12243P"/>
    <property type="match status" value="1"/>
</dbReference>
<proteinExistence type="predicted"/>
<feature type="compositionally biased region" description="Low complexity" evidence="1">
    <location>
        <begin position="110"/>
        <end position="134"/>
    </location>
</feature>
<dbReference type="Pfam" id="PF15251">
    <property type="entry name" value="TAPR1-like"/>
    <property type="match status" value="1"/>
</dbReference>
<dbReference type="OMA" id="KNAVCEQ"/>
<evidence type="ECO:0000256" key="1">
    <source>
        <dbReference type="SAM" id="MobiDB-lite"/>
    </source>
</evidence>
<evidence type="ECO:0000313" key="2">
    <source>
        <dbReference type="EMBL" id="KHJ33084.1"/>
    </source>
</evidence>
<reference evidence="2 3" key="1">
    <citation type="journal article" date="2014" name="BMC Genomics">
        <title>Adaptive genomic structural variation in the grape powdery mildew pathogen, Erysiphe necator.</title>
        <authorList>
            <person name="Jones L."/>
            <person name="Riaz S."/>
            <person name="Morales-Cruz A."/>
            <person name="Amrine K.C."/>
            <person name="McGuire B."/>
            <person name="Gubler W.D."/>
            <person name="Walker M.A."/>
            <person name="Cantu D."/>
        </authorList>
    </citation>
    <scope>NUCLEOTIDE SEQUENCE [LARGE SCALE GENOMIC DNA]</scope>
    <source>
        <strain evidence="3">c</strain>
    </source>
</reference>